<dbReference type="EMBL" id="WJJP01000721">
    <property type="protein sequence ID" value="MBD3327316.1"/>
    <property type="molecule type" value="Genomic_DNA"/>
</dbReference>
<proteinExistence type="predicted"/>
<protein>
    <submittedName>
        <fullName evidence="2">Uncharacterized protein</fullName>
    </submittedName>
</protein>
<dbReference type="AlphaFoldDB" id="A0A9D5Q8X9"/>
<organism evidence="2 3">
    <name type="scientific">candidate division KSB3 bacterium</name>
    <dbReference type="NCBI Taxonomy" id="2044937"/>
    <lineage>
        <taxon>Bacteria</taxon>
        <taxon>candidate division KSB3</taxon>
    </lineage>
</organism>
<feature type="region of interest" description="Disordered" evidence="1">
    <location>
        <begin position="290"/>
        <end position="321"/>
    </location>
</feature>
<feature type="region of interest" description="Disordered" evidence="1">
    <location>
        <begin position="1"/>
        <end position="22"/>
    </location>
</feature>
<reference evidence="2" key="1">
    <citation type="submission" date="2019-11" db="EMBL/GenBank/DDBJ databases">
        <title>Microbial mats filling the niche in hypersaline microbial mats.</title>
        <authorList>
            <person name="Wong H.L."/>
            <person name="Macleod F.I."/>
            <person name="White R.A. III"/>
            <person name="Burns B.P."/>
        </authorList>
    </citation>
    <scope>NUCLEOTIDE SEQUENCE</scope>
    <source>
        <strain evidence="2">Rbin_158</strain>
    </source>
</reference>
<evidence type="ECO:0000256" key="1">
    <source>
        <dbReference type="SAM" id="MobiDB-lite"/>
    </source>
</evidence>
<comment type="caution">
    <text evidence="2">The sequence shown here is derived from an EMBL/GenBank/DDBJ whole genome shotgun (WGS) entry which is preliminary data.</text>
</comment>
<name>A0A9D5Q8X9_9BACT</name>
<evidence type="ECO:0000313" key="2">
    <source>
        <dbReference type="EMBL" id="MBD3327316.1"/>
    </source>
</evidence>
<evidence type="ECO:0000313" key="3">
    <source>
        <dbReference type="Proteomes" id="UP000649604"/>
    </source>
</evidence>
<feature type="compositionally biased region" description="Polar residues" evidence="1">
    <location>
        <begin position="1"/>
        <end position="18"/>
    </location>
</feature>
<sequence>MDSQSQHENPQPEESSNPLDDIAENIGVTPKVLTQLATGDDKEFRELVKGIFNMLPEEEVVLVAKDQDINPDFLDYLSHVFETNQNVLLAILHNPSSHAQTKQYILNQLSQDIRTSLLNNPDTPSEVLTLLKEQPSSPKKPSTATSQAEEFKIKMKVSKLLNDLEANLGLTVDAFLKIRAQNSEQSQEFVREVYKALPERDVLLVSRDPDTSPKILNYLSRLFDTNYQVLATILSNPSTDEQTILAILKQLPAKVTLSLAKNSQSSPALLHVLKTYCTSSAEIKAALQANPAMNPTPPKNAQEAGQTDAEPVNAAPEISEGSASIGDDVEAKIALCVDKLYDINANIVTEFIKKAQSEILKKLALIERANHLILKTILKHPSLTIQDLDTINIEMFMTLLKKAPDTIDEELVMKLIQRSRK</sequence>
<accession>A0A9D5Q8X9</accession>
<gene>
    <name evidence="2" type="ORF">GF339_22210</name>
</gene>
<dbReference type="Proteomes" id="UP000649604">
    <property type="component" value="Unassembled WGS sequence"/>
</dbReference>